<keyword evidence="3" id="KW-1185">Reference proteome</keyword>
<dbReference type="OrthoDB" id="3789547at2"/>
<evidence type="ECO:0008006" key="4">
    <source>
        <dbReference type="Google" id="ProtNLM"/>
    </source>
</evidence>
<dbReference type="Proteomes" id="UP000294894">
    <property type="component" value="Chromosome"/>
</dbReference>
<reference evidence="2 3" key="1">
    <citation type="submission" date="2019-03" db="EMBL/GenBank/DDBJ databases">
        <title>Three New Species of Nocardioides, Nocardioides euryhalodurans sp. nov., Nocardioides seonyuensis sp. nov. and Nocardioides eburneoflavus sp. nov., Iolated from Soil.</title>
        <authorList>
            <person name="Roh S.G."/>
            <person name="Lee C."/>
            <person name="Kim M.-K."/>
            <person name="Kim S.B."/>
        </authorList>
    </citation>
    <scope>NUCLEOTIDE SEQUENCE [LARGE SCALE GENOMIC DNA]</scope>
    <source>
        <strain evidence="2 3">MMS17-SY117</strain>
    </source>
</reference>
<dbReference type="RefSeq" id="WP_135074422.1">
    <property type="nucleotide sequence ID" value="NZ_CP038267.1"/>
</dbReference>
<gene>
    <name evidence="2" type="ORF">EXE57_04590</name>
</gene>
<dbReference type="EMBL" id="CP038267">
    <property type="protein sequence ID" value="QBR91623.1"/>
    <property type="molecule type" value="Genomic_DNA"/>
</dbReference>
<evidence type="ECO:0000256" key="1">
    <source>
        <dbReference type="SAM" id="SignalP"/>
    </source>
</evidence>
<accession>A0A4P7GIG0</accession>
<feature type="signal peptide" evidence="1">
    <location>
        <begin position="1"/>
        <end position="20"/>
    </location>
</feature>
<feature type="chain" id="PRO_5038635014" description="Lipoprotein" evidence="1">
    <location>
        <begin position="21"/>
        <end position="165"/>
    </location>
</feature>
<evidence type="ECO:0000313" key="2">
    <source>
        <dbReference type="EMBL" id="QBR91623.1"/>
    </source>
</evidence>
<protein>
    <recommendedName>
        <fullName evidence="4">Lipoprotein</fullName>
    </recommendedName>
</protein>
<dbReference type="PROSITE" id="PS51257">
    <property type="entry name" value="PROKAR_LIPOPROTEIN"/>
    <property type="match status" value="1"/>
</dbReference>
<sequence length="165" mass="17309">MKIRTIGAVAALALSLTACGGGDDEQASKALSDSIMESNDQTFEVTREQADCLGDGMVEEIGTDQLVEYGIITEELEAADGIEGVEMSQADAESAADVMSGCADIKELFTGAMGDNIPAEAQACIDENLTDEVLNKFLVAVFQNDMESGQQEMITALGECIQPGS</sequence>
<name>A0A4P7GIG0_9ACTN</name>
<organism evidence="2 3">
    <name type="scientific">Nocardioides euryhalodurans</name>
    <dbReference type="NCBI Taxonomy" id="2518370"/>
    <lineage>
        <taxon>Bacteria</taxon>
        <taxon>Bacillati</taxon>
        <taxon>Actinomycetota</taxon>
        <taxon>Actinomycetes</taxon>
        <taxon>Propionibacteriales</taxon>
        <taxon>Nocardioidaceae</taxon>
        <taxon>Nocardioides</taxon>
    </lineage>
</organism>
<dbReference type="AlphaFoldDB" id="A0A4P7GIG0"/>
<proteinExistence type="predicted"/>
<dbReference type="KEGG" id="noy:EXE57_04590"/>
<evidence type="ECO:0000313" key="3">
    <source>
        <dbReference type="Proteomes" id="UP000294894"/>
    </source>
</evidence>
<keyword evidence="1" id="KW-0732">Signal</keyword>